<organism evidence="2 3">
    <name type="scientific">Siphonobacter aquaeclarae</name>
    <dbReference type="NCBI Taxonomy" id="563176"/>
    <lineage>
        <taxon>Bacteria</taxon>
        <taxon>Pseudomonadati</taxon>
        <taxon>Bacteroidota</taxon>
        <taxon>Cytophagia</taxon>
        <taxon>Cytophagales</taxon>
        <taxon>Cytophagaceae</taxon>
        <taxon>Siphonobacter</taxon>
    </lineage>
</organism>
<dbReference type="SUPFAM" id="SSF53448">
    <property type="entry name" value="Nucleotide-diphospho-sugar transferases"/>
    <property type="match status" value="1"/>
</dbReference>
<dbReference type="STRING" id="563176.SAMN04488090_4415"/>
<dbReference type="Gene3D" id="3.90.550.10">
    <property type="entry name" value="Spore Coat Polysaccharide Biosynthesis Protein SpsA, Chain A"/>
    <property type="match status" value="1"/>
</dbReference>
<dbReference type="PANTHER" id="PTHR43685:SF2">
    <property type="entry name" value="GLYCOSYLTRANSFERASE 2-LIKE DOMAIN-CONTAINING PROTEIN"/>
    <property type="match status" value="1"/>
</dbReference>
<sequence length="280" mass="31366">MFSIPARLSRHRFRYDPQAISPALLEDLRKRLSVFRVENPEVTIAIPAYNEEKNLLNTLSSLADIQTRFRTELIIANNNSKDRTQEILDACGVRSVLVTDQGIGYARQAALLQAKGTYVLNADCDCLYPTTWVDALVTPLETGEASCTYGTYSFLPSELNSRTALAFHELISRIGFRLRIWKGLEFINVLGFNFAFRRADGLAVGGFRVDAGHQGTVSAQGVCEDGWMAMSLLDKGKIVHVTKGAHVWTDDRVLNRDGGVWKAFRKRIRVEMSRVLKKPA</sequence>
<keyword evidence="3" id="KW-1185">Reference proteome</keyword>
<feature type="domain" description="Glycosyltransferase 2-like" evidence="1">
    <location>
        <begin position="43"/>
        <end position="198"/>
    </location>
</feature>
<dbReference type="AlphaFoldDB" id="A0A1G9WSX2"/>
<evidence type="ECO:0000259" key="1">
    <source>
        <dbReference type="Pfam" id="PF00535"/>
    </source>
</evidence>
<name>A0A1G9WSX2_9BACT</name>
<dbReference type="RefSeq" id="WP_093207927.1">
    <property type="nucleotide sequence ID" value="NZ_FNGS01000010.1"/>
</dbReference>
<dbReference type="OrthoDB" id="1016922at2"/>
<evidence type="ECO:0000313" key="2">
    <source>
        <dbReference type="EMBL" id="SDM87331.1"/>
    </source>
</evidence>
<gene>
    <name evidence="2" type="ORF">SAMN04488090_4415</name>
</gene>
<dbReference type="InterPro" id="IPR001173">
    <property type="entry name" value="Glyco_trans_2-like"/>
</dbReference>
<accession>A0A1G9WSX2</accession>
<dbReference type="CDD" id="cd00761">
    <property type="entry name" value="Glyco_tranf_GTA_type"/>
    <property type="match status" value="1"/>
</dbReference>
<proteinExistence type="predicted"/>
<dbReference type="GO" id="GO:0016740">
    <property type="term" value="F:transferase activity"/>
    <property type="evidence" value="ECO:0007669"/>
    <property type="project" value="UniProtKB-KW"/>
</dbReference>
<dbReference type="Pfam" id="PF00535">
    <property type="entry name" value="Glycos_transf_2"/>
    <property type="match status" value="1"/>
</dbReference>
<dbReference type="EMBL" id="FNGS01000010">
    <property type="protein sequence ID" value="SDM87331.1"/>
    <property type="molecule type" value="Genomic_DNA"/>
</dbReference>
<keyword evidence="2" id="KW-0808">Transferase</keyword>
<dbReference type="InterPro" id="IPR029044">
    <property type="entry name" value="Nucleotide-diphossugar_trans"/>
</dbReference>
<protein>
    <submittedName>
        <fullName evidence="2">Glycosyl transferase family 2</fullName>
    </submittedName>
</protein>
<dbReference type="PANTHER" id="PTHR43685">
    <property type="entry name" value="GLYCOSYLTRANSFERASE"/>
    <property type="match status" value="1"/>
</dbReference>
<reference evidence="2 3" key="1">
    <citation type="submission" date="2016-10" db="EMBL/GenBank/DDBJ databases">
        <authorList>
            <person name="de Groot N.N."/>
        </authorList>
    </citation>
    <scope>NUCLEOTIDE SEQUENCE [LARGE SCALE GENOMIC DNA]</scope>
    <source>
        <strain evidence="2 3">DSM 21668</strain>
    </source>
</reference>
<dbReference type="Proteomes" id="UP000198901">
    <property type="component" value="Unassembled WGS sequence"/>
</dbReference>
<evidence type="ECO:0000313" key="3">
    <source>
        <dbReference type="Proteomes" id="UP000198901"/>
    </source>
</evidence>
<dbReference type="InterPro" id="IPR050834">
    <property type="entry name" value="Glycosyltransf_2"/>
</dbReference>